<dbReference type="EMBL" id="BAAAPZ010000001">
    <property type="protein sequence ID" value="GAA2087252.1"/>
    <property type="molecule type" value="Genomic_DNA"/>
</dbReference>
<keyword evidence="1" id="KW-0812">Transmembrane</keyword>
<keyword evidence="3" id="KW-1185">Reference proteome</keyword>
<dbReference type="Proteomes" id="UP001500984">
    <property type="component" value="Unassembled WGS sequence"/>
</dbReference>
<proteinExistence type="predicted"/>
<organism evidence="2 3">
    <name type="scientific">Brevibacterium salitolerans</name>
    <dbReference type="NCBI Taxonomy" id="1403566"/>
    <lineage>
        <taxon>Bacteria</taxon>
        <taxon>Bacillati</taxon>
        <taxon>Actinomycetota</taxon>
        <taxon>Actinomycetes</taxon>
        <taxon>Micrococcales</taxon>
        <taxon>Brevibacteriaceae</taxon>
        <taxon>Brevibacterium</taxon>
    </lineage>
</organism>
<comment type="caution">
    <text evidence="2">The sequence shown here is derived from an EMBL/GenBank/DDBJ whole genome shotgun (WGS) entry which is preliminary data.</text>
</comment>
<name>A0ABN2WAB0_9MICO</name>
<feature type="transmembrane region" description="Helical" evidence="1">
    <location>
        <begin position="86"/>
        <end position="108"/>
    </location>
</feature>
<accession>A0ABN2WAB0</accession>
<keyword evidence="1" id="KW-0472">Membrane</keyword>
<evidence type="ECO:0000313" key="2">
    <source>
        <dbReference type="EMBL" id="GAA2087252.1"/>
    </source>
</evidence>
<evidence type="ECO:0000256" key="1">
    <source>
        <dbReference type="SAM" id="Phobius"/>
    </source>
</evidence>
<evidence type="ECO:0000313" key="3">
    <source>
        <dbReference type="Proteomes" id="UP001500984"/>
    </source>
</evidence>
<evidence type="ECO:0008006" key="4">
    <source>
        <dbReference type="Google" id="ProtNLM"/>
    </source>
</evidence>
<dbReference type="RefSeq" id="WP_344334412.1">
    <property type="nucleotide sequence ID" value="NZ_BAAAPZ010000001.1"/>
</dbReference>
<gene>
    <name evidence="2" type="ORF">GCM10009823_01560</name>
</gene>
<sequence>MRASLPRTGRGRGWFSKRWIYWKRRYSDPTRRDWVMLAVLLAILLALALSPVSFRLTGGVLAAVPAGMGVLRLLGDEWAATVRNRGRGFDATLLFAVAVLLALLTVTVPG</sequence>
<reference evidence="2 3" key="1">
    <citation type="journal article" date="2019" name="Int. J. Syst. Evol. Microbiol.">
        <title>The Global Catalogue of Microorganisms (GCM) 10K type strain sequencing project: providing services to taxonomists for standard genome sequencing and annotation.</title>
        <authorList>
            <consortium name="The Broad Institute Genomics Platform"/>
            <consortium name="The Broad Institute Genome Sequencing Center for Infectious Disease"/>
            <person name="Wu L."/>
            <person name="Ma J."/>
        </authorList>
    </citation>
    <scope>NUCLEOTIDE SEQUENCE [LARGE SCALE GENOMIC DNA]</scope>
    <source>
        <strain evidence="2 3">JCM 15900</strain>
    </source>
</reference>
<keyword evidence="1" id="KW-1133">Transmembrane helix</keyword>
<protein>
    <recommendedName>
        <fullName evidence="4">DUF3017 domain-containing protein</fullName>
    </recommendedName>
</protein>